<evidence type="ECO:0000256" key="2">
    <source>
        <dbReference type="PIRSR" id="PIRSR639383-1"/>
    </source>
</evidence>
<gene>
    <name evidence="6" type="ORF">LARV_00575</name>
</gene>
<dbReference type="InterPro" id="IPR011146">
    <property type="entry name" value="HIT-like"/>
</dbReference>
<dbReference type="Pfam" id="PF01230">
    <property type="entry name" value="HIT"/>
    <property type="match status" value="1"/>
</dbReference>
<dbReference type="EMBL" id="DF967972">
    <property type="protein sequence ID" value="GAP12835.1"/>
    <property type="molecule type" value="Genomic_DNA"/>
</dbReference>
<dbReference type="GO" id="GO:0000166">
    <property type="term" value="F:nucleotide binding"/>
    <property type="evidence" value="ECO:0007669"/>
    <property type="project" value="UniProtKB-KW"/>
</dbReference>
<dbReference type="STRING" id="360412.LARV_00575"/>
<dbReference type="PANTHER" id="PTHR42997:SF1">
    <property type="entry name" value="AP-4-A PHOSPHORYLASE"/>
    <property type="match status" value="1"/>
</dbReference>
<accession>A0A0S7BEB6</accession>
<sequence length="169" mass="18981">MDHLWSPWRMKYIQKQDPVPGCVFCTAMEMPDNPANLILARGEQAFVILNRFPYTSGHLMVVPYEHKSTFELLKPSVRAEIMELITCAMGVLRRVYNPEGFNVGANIGAAAGAGVAEHVHFHIVPRWDGDSNFMSTLAQTRVLPESLEDTYLRLHEAWYGEEDAGTGES</sequence>
<evidence type="ECO:0000256" key="1">
    <source>
        <dbReference type="ARBA" id="ARBA00022741"/>
    </source>
</evidence>
<evidence type="ECO:0000256" key="4">
    <source>
        <dbReference type="PROSITE-ProRule" id="PRU00464"/>
    </source>
</evidence>
<dbReference type="AlphaFoldDB" id="A0A0S7BEB6"/>
<dbReference type="CDD" id="cd01275">
    <property type="entry name" value="FHIT"/>
    <property type="match status" value="1"/>
</dbReference>
<evidence type="ECO:0000259" key="5">
    <source>
        <dbReference type="PROSITE" id="PS51084"/>
    </source>
</evidence>
<keyword evidence="1" id="KW-0547">Nucleotide-binding</keyword>
<feature type="short sequence motif" description="Histidine triad motif" evidence="4">
    <location>
        <begin position="118"/>
        <end position="122"/>
    </location>
</feature>
<keyword evidence="7" id="KW-1185">Reference proteome</keyword>
<protein>
    <submittedName>
        <fullName evidence="6">Diadenosine tetraphosphate (Ap4A) hydrolase</fullName>
    </submittedName>
</protein>
<feature type="binding site" evidence="3">
    <location>
        <position position="122"/>
    </location>
    <ligand>
        <name>substrate</name>
    </ligand>
</feature>
<reference evidence="6" key="1">
    <citation type="submission" date="2015-07" db="EMBL/GenBank/DDBJ databases">
        <title>Draft Genome Sequences of Anaerolinea thermolimosa IMO-1, Bellilinea caldifistulae GOMI-1, Leptolinea tardivitalis YMTK-2, Levilinea saccharolytica KIBI-1,Longilinea arvoryzae KOME-1, Previously Described as Members of the Anaerolineaceae (Chloroflexi).</title>
        <authorList>
            <person name="Sekiguchi Y."/>
            <person name="Ohashi A."/>
            <person name="Matsuura N."/>
            <person name="Tourlousse M.D."/>
        </authorList>
    </citation>
    <scope>NUCLEOTIDE SEQUENCE [LARGE SCALE GENOMIC DNA]</scope>
    <source>
        <strain evidence="6">KOME-1</strain>
    </source>
</reference>
<evidence type="ECO:0000256" key="3">
    <source>
        <dbReference type="PIRSR" id="PIRSR639383-2"/>
    </source>
</evidence>
<dbReference type="OrthoDB" id="9784774at2"/>
<proteinExistence type="predicted"/>
<dbReference type="GO" id="GO:0016787">
    <property type="term" value="F:hydrolase activity"/>
    <property type="evidence" value="ECO:0007669"/>
    <property type="project" value="UniProtKB-KW"/>
</dbReference>
<dbReference type="Proteomes" id="UP000055060">
    <property type="component" value="Unassembled WGS sequence"/>
</dbReference>
<dbReference type="InterPro" id="IPR036265">
    <property type="entry name" value="HIT-like_sf"/>
</dbReference>
<dbReference type="RefSeq" id="WP_075072229.1">
    <property type="nucleotide sequence ID" value="NZ_DF967972.1"/>
</dbReference>
<dbReference type="InterPro" id="IPR052908">
    <property type="entry name" value="AP-4-A_phosphorylase"/>
</dbReference>
<dbReference type="InterPro" id="IPR039383">
    <property type="entry name" value="FHIT"/>
</dbReference>
<name>A0A0S7BEB6_9CHLR</name>
<feature type="binding site" evidence="3">
    <location>
        <begin position="112"/>
        <end position="115"/>
    </location>
    <ligand>
        <name>substrate</name>
    </ligand>
</feature>
<organism evidence="6">
    <name type="scientific">Longilinea arvoryzae</name>
    <dbReference type="NCBI Taxonomy" id="360412"/>
    <lineage>
        <taxon>Bacteria</taxon>
        <taxon>Bacillati</taxon>
        <taxon>Chloroflexota</taxon>
        <taxon>Anaerolineae</taxon>
        <taxon>Anaerolineales</taxon>
        <taxon>Anaerolineaceae</taxon>
        <taxon>Longilinea</taxon>
    </lineage>
</organism>
<feature type="binding site" evidence="3">
    <location>
        <position position="50"/>
    </location>
    <ligand>
        <name>substrate</name>
    </ligand>
</feature>
<dbReference type="SUPFAM" id="SSF54197">
    <property type="entry name" value="HIT-like"/>
    <property type="match status" value="1"/>
</dbReference>
<feature type="domain" description="HIT" evidence="5">
    <location>
        <begin position="23"/>
        <end position="133"/>
    </location>
</feature>
<evidence type="ECO:0000313" key="7">
    <source>
        <dbReference type="Proteomes" id="UP000055060"/>
    </source>
</evidence>
<dbReference type="Gene3D" id="3.30.428.10">
    <property type="entry name" value="HIT-like"/>
    <property type="match status" value="1"/>
</dbReference>
<feature type="active site" description="Tele-AMP-histidine intermediate" evidence="2">
    <location>
        <position position="120"/>
    </location>
</feature>
<dbReference type="PANTHER" id="PTHR42997">
    <property type="entry name" value="HIT FAMILY HYDROLASE"/>
    <property type="match status" value="1"/>
</dbReference>
<evidence type="ECO:0000313" key="6">
    <source>
        <dbReference type="EMBL" id="GAP12835.1"/>
    </source>
</evidence>
<keyword evidence="6" id="KW-0378">Hydrolase</keyword>
<dbReference type="PROSITE" id="PS51084">
    <property type="entry name" value="HIT_2"/>
    <property type="match status" value="1"/>
</dbReference>